<evidence type="ECO:0000313" key="3">
    <source>
        <dbReference type="Proteomes" id="UP000296049"/>
    </source>
</evidence>
<evidence type="ECO:0000313" key="2">
    <source>
        <dbReference type="EMBL" id="EOB02200.1"/>
    </source>
</evidence>
<dbReference type="AlphaFoldDB" id="R0LKJ2"/>
<name>R0LKJ2_ANAPL</name>
<evidence type="ECO:0000256" key="1">
    <source>
        <dbReference type="SAM" id="MobiDB-lite"/>
    </source>
</evidence>
<dbReference type="EMBL" id="KB742984">
    <property type="protein sequence ID" value="EOB02200.1"/>
    <property type="molecule type" value="Genomic_DNA"/>
</dbReference>
<gene>
    <name evidence="2" type="ORF">Anapl_05380</name>
</gene>
<accession>R0LKJ2</accession>
<feature type="region of interest" description="Disordered" evidence="1">
    <location>
        <begin position="779"/>
        <end position="811"/>
    </location>
</feature>
<protein>
    <submittedName>
        <fullName evidence="2">Uncharacterized protein</fullName>
    </submittedName>
</protein>
<keyword evidence="3" id="KW-1185">Reference proteome</keyword>
<proteinExistence type="predicted"/>
<reference evidence="3" key="1">
    <citation type="journal article" date="2013" name="Nat. Genet.">
        <title>The duck genome and transcriptome provide insight into an avian influenza virus reservoir species.</title>
        <authorList>
            <person name="Huang Y."/>
            <person name="Li Y."/>
            <person name="Burt D.W."/>
            <person name="Chen H."/>
            <person name="Zhang Y."/>
            <person name="Qian W."/>
            <person name="Kim H."/>
            <person name="Gan S."/>
            <person name="Zhao Y."/>
            <person name="Li J."/>
            <person name="Yi K."/>
            <person name="Feng H."/>
            <person name="Zhu P."/>
            <person name="Li B."/>
            <person name="Liu Q."/>
            <person name="Fairley S."/>
            <person name="Magor K.E."/>
            <person name="Du Z."/>
            <person name="Hu X."/>
            <person name="Goodman L."/>
            <person name="Tafer H."/>
            <person name="Vignal A."/>
            <person name="Lee T."/>
            <person name="Kim K.W."/>
            <person name="Sheng Z."/>
            <person name="An Y."/>
            <person name="Searle S."/>
            <person name="Herrero J."/>
            <person name="Groenen M.A."/>
            <person name="Crooijmans R.P."/>
            <person name="Faraut T."/>
            <person name="Cai Q."/>
            <person name="Webster R.G."/>
            <person name="Aldridge J.R."/>
            <person name="Warren W.C."/>
            <person name="Bartschat S."/>
            <person name="Kehr S."/>
            <person name="Marz M."/>
            <person name="Stadler P.F."/>
            <person name="Smith J."/>
            <person name="Kraus R.H."/>
            <person name="Zhao Y."/>
            <person name="Ren L."/>
            <person name="Fei J."/>
            <person name="Morisson M."/>
            <person name="Kaiser P."/>
            <person name="Griffin D.K."/>
            <person name="Rao M."/>
            <person name="Pitel F."/>
            <person name="Wang J."/>
            <person name="Li N."/>
        </authorList>
    </citation>
    <scope>NUCLEOTIDE SEQUENCE [LARGE SCALE GENOMIC DNA]</scope>
</reference>
<dbReference type="Proteomes" id="UP000296049">
    <property type="component" value="Unassembled WGS sequence"/>
</dbReference>
<organism evidence="2 3">
    <name type="scientific">Anas platyrhynchos</name>
    <name type="common">Mallard</name>
    <name type="synonym">Anas boschas</name>
    <dbReference type="NCBI Taxonomy" id="8839"/>
    <lineage>
        <taxon>Eukaryota</taxon>
        <taxon>Metazoa</taxon>
        <taxon>Chordata</taxon>
        <taxon>Craniata</taxon>
        <taxon>Vertebrata</taxon>
        <taxon>Euteleostomi</taxon>
        <taxon>Archelosauria</taxon>
        <taxon>Archosauria</taxon>
        <taxon>Dinosauria</taxon>
        <taxon>Saurischia</taxon>
        <taxon>Theropoda</taxon>
        <taxon>Coelurosauria</taxon>
        <taxon>Aves</taxon>
        <taxon>Neognathae</taxon>
        <taxon>Galloanserae</taxon>
        <taxon>Anseriformes</taxon>
        <taxon>Anatidae</taxon>
        <taxon>Anatinae</taxon>
        <taxon>Anas</taxon>
    </lineage>
</organism>
<sequence length="811" mass="87944">MSAQSGAVTGSLQATGAGASFAKTVLSPMPAKASVHGIANEKLDIFLRVPSSSVVHFANRHGEYGGPMARCIEGPQEVSALEEWLHSSVVPLSASEAQPVLATWHWHQGTFTEGLRQLQREYAVKTELLLLSNEYPCRNATPASVLQQGSWNECAGKWDTERFSSNPCCPKKQALSCHLKVPGAQLELRALQVDMGGMRDPAVSMCTAAPGKMGSSYSNDVLLAVFRSKGIAFVLCCSMKSVFRLAIVWMLACVSPVRMLACINSINGMGPKPLDASLHVMGLPETFGNQGDSSIVHLDNIENECSKFWKDRGAQGWGSGSREDKKEEIVGKICIYKFMKTGSKEDKGPSRAFHNGYDYNMSLTRQRCQSRYMKPRETNFISIAAQTVIQMFFFAGGIALAIDSTIFNCSIICYDLRNTSLLLQVHFVLELKYFGGQERAAGTLNPQLSLTALLREEKILRMNVSKSLIQCAEGQSLKVNLGHSAVAFSPHAELLAEHVVVFCDMVYELGTLRGPQVIKILVQTSQLDTYRAVHVGLSGYVLRQRATSSGFFRGLVLFCDLVYYLVDSHYTLKLEMFLQAKPTSLRAANPFCFVLEVVAFAPCSTQLKIPISLVSAVTFPRGYGPRCCDHVLPPGLENCNAAKGAECMGKRGTGAERKQPADSLRASLDYAEEWGFVENLADPSGRSAKAVIAQASHVPSFALCKSSARASSLLSRLWNPFIKEACGCVCLLVNAYYTRAGAGWLAETAARNQPCITESAHPEALAHLCPGEAGLGPHHTQEGGASGYQRRSPLIPARGGEGGGAASRRSV</sequence>